<dbReference type="Proteomes" id="UP000315750">
    <property type="component" value="Chromosome"/>
</dbReference>
<dbReference type="InterPro" id="IPR028098">
    <property type="entry name" value="Glyco_trans_4-like_N"/>
</dbReference>
<dbReference type="InterPro" id="IPR001296">
    <property type="entry name" value="Glyco_trans_1"/>
</dbReference>
<dbReference type="SUPFAM" id="SSF53756">
    <property type="entry name" value="UDP-Glycosyltransferase/glycogen phosphorylase"/>
    <property type="match status" value="1"/>
</dbReference>
<dbReference type="KEGG" id="amuc:Pan181_47380"/>
<name>A0A518AUV2_9BACT</name>
<dbReference type="Gene3D" id="3.40.50.2000">
    <property type="entry name" value="Glycogen Phosphorylase B"/>
    <property type="match status" value="2"/>
</dbReference>
<reference evidence="4 5" key="1">
    <citation type="submission" date="2019-02" db="EMBL/GenBank/DDBJ databases">
        <title>Deep-cultivation of Planctomycetes and their phenomic and genomic characterization uncovers novel biology.</title>
        <authorList>
            <person name="Wiegand S."/>
            <person name="Jogler M."/>
            <person name="Boedeker C."/>
            <person name="Pinto D."/>
            <person name="Vollmers J."/>
            <person name="Rivas-Marin E."/>
            <person name="Kohn T."/>
            <person name="Peeters S.H."/>
            <person name="Heuer A."/>
            <person name="Rast P."/>
            <person name="Oberbeckmann S."/>
            <person name="Bunk B."/>
            <person name="Jeske O."/>
            <person name="Meyerdierks A."/>
            <person name="Storesund J.E."/>
            <person name="Kallscheuer N."/>
            <person name="Luecker S."/>
            <person name="Lage O.M."/>
            <person name="Pohl T."/>
            <person name="Merkel B.J."/>
            <person name="Hornburger P."/>
            <person name="Mueller R.-W."/>
            <person name="Bruemmer F."/>
            <person name="Labrenz M."/>
            <person name="Spormann A.M."/>
            <person name="Op den Camp H."/>
            <person name="Overmann J."/>
            <person name="Amann R."/>
            <person name="Jetten M.S.M."/>
            <person name="Mascher T."/>
            <person name="Medema M.H."/>
            <person name="Devos D.P."/>
            <person name="Kaster A.-K."/>
            <person name="Ovreas L."/>
            <person name="Rohde M."/>
            <person name="Galperin M.Y."/>
            <person name="Jogler C."/>
        </authorList>
    </citation>
    <scope>NUCLEOTIDE SEQUENCE [LARGE SCALE GENOMIC DNA]</scope>
    <source>
        <strain evidence="4 5">Pan181</strain>
    </source>
</reference>
<feature type="domain" description="Glycosyl transferase family 1" evidence="2">
    <location>
        <begin position="193"/>
        <end position="359"/>
    </location>
</feature>
<proteinExistence type="predicted"/>
<evidence type="ECO:0000259" key="3">
    <source>
        <dbReference type="Pfam" id="PF13579"/>
    </source>
</evidence>
<evidence type="ECO:0000256" key="1">
    <source>
        <dbReference type="ARBA" id="ARBA00022679"/>
    </source>
</evidence>
<accession>A0A518AUV2</accession>
<evidence type="ECO:0000313" key="5">
    <source>
        <dbReference type="Proteomes" id="UP000315750"/>
    </source>
</evidence>
<sequence length="399" mass="43736">MADAAVAMVERGYEVKVLTSARGYADPSVKYPSREVLDGVDVIRLPLSSLGKRTILHRVVGQLMFLLQAVIRGLFMPRLAGMVVSTSPPMASLAALLIHWLRGIPFTFWAMDLNPDQVLATGAMKPSSPAVKAMNWLNRRNLHAASAIIALDSFMAERLYAKLDVRDKTFVFPPWPMEDSLRIVPKQENPFVKEHGLENKRVIMYSGNHGVTTPVDPLVDAALELQDNEHLHFMFIGAGAGKQVVDEAIAKHHPRNLVSLPYQPLSEIGNSLSAADVHLVLMSEALIGIVHPCKVYGAMAVGKPILFLGPVPSHISEILELAPIGWQIPTGDPNAVREVLKEIDNTSDEQLADMGRQARALIDDRFSKAKLCDRFCEIVEGTLKQRVEATSTTTSTASS</sequence>
<dbReference type="AlphaFoldDB" id="A0A518AUV2"/>
<keyword evidence="5" id="KW-1185">Reference proteome</keyword>
<dbReference type="GO" id="GO:0009103">
    <property type="term" value="P:lipopolysaccharide biosynthetic process"/>
    <property type="evidence" value="ECO:0007669"/>
    <property type="project" value="TreeGrafter"/>
</dbReference>
<dbReference type="EMBL" id="CP036278">
    <property type="protein sequence ID" value="QDU58501.1"/>
    <property type="molecule type" value="Genomic_DNA"/>
</dbReference>
<feature type="domain" description="Glycosyltransferase subfamily 4-like N-terminal" evidence="3">
    <location>
        <begin position="3"/>
        <end position="175"/>
    </location>
</feature>
<evidence type="ECO:0000259" key="2">
    <source>
        <dbReference type="Pfam" id="PF00534"/>
    </source>
</evidence>
<dbReference type="Pfam" id="PF13579">
    <property type="entry name" value="Glyco_trans_4_4"/>
    <property type="match status" value="1"/>
</dbReference>
<dbReference type="PANTHER" id="PTHR46401">
    <property type="entry name" value="GLYCOSYLTRANSFERASE WBBK-RELATED"/>
    <property type="match status" value="1"/>
</dbReference>
<gene>
    <name evidence="4" type="ORF">Pan181_47380</name>
</gene>
<organism evidence="4 5">
    <name type="scientific">Aeoliella mucimassa</name>
    <dbReference type="NCBI Taxonomy" id="2527972"/>
    <lineage>
        <taxon>Bacteria</taxon>
        <taxon>Pseudomonadati</taxon>
        <taxon>Planctomycetota</taxon>
        <taxon>Planctomycetia</taxon>
        <taxon>Pirellulales</taxon>
        <taxon>Lacipirellulaceae</taxon>
        <taxon>Aeoliella</taxon>
    </lineage>
</organism>
<dbReference type="Pfam" id="PF00534">
    <property type="entry name" value="Glycos_transf_1"/>
    <property type="match status" value="1"/>
</dbReference>
<keyword evidence="1 4" id="KW-0808">Transferase</keyword>
<protein>
    <submittedName>
        <fullName evidence="4">Putative glycosyl transferase</fullName>
    </submittedName>
</protein>
<evidence type="ECO:0000313" key="4">
    <source>
        <dbReference type="EMBL" id="QDU58501.1"/>
    </source>
</evidence>
<dbReference type="CDD" id="cd03794">
    <property type="entry name" value="GT4_WbuB-like"/>
    <property type="match status" value="1"/>
</dbReference>
<dbReference type="GO" id="GO:0016757">
    <property type="term" value="F:glycosyltransferase activity"/>
    <property type="evidence" value="ECO:0007669"/>
    <property type="project" value="InterPro"/>
</dbReference>
<dbReference type="PANTHER" id="PTHR46401:SF2">
    <property type="entry name" value="GLYCOSYLTRANSFERASE WBBK-RELATED"/>
    <property type="match status" value="1"/>
</dbReference>